<dbReference type="Pfam" id="PF16347">
    <property type="entry name" value="SGSH_C"/>
    <property type="match status" value="1"/>
</dbReference>
<dbReference type="InterPro" id="IPR017850">
    <property type="entry name" value="Alkaline_phosphatase_core_sf"/>
</dbReference>
<dbReference type="EMBL" id="JABANE010000074">
    <property type="protein sequence ID" value="NME70787.1"/>
    <property type="molecule type" value="Genomic_DNA"/>
</dbReference>
<dbReference type="Gene3D" id="3.40.720.10">
    <property type="entry name" value="Alkaline Phosphatase, subunit A"/>
    <property type="match status" value="1"/>
</dbReference>
<dbReference type="SUPFAM" id="SSF53649">
    <property type="entry name" value="Alkaline phosphatase-like"/>
    <property type="match status" value="1"/>
</dbReference>
<evidence type="ECO:0000256" key="4">
    <source>
        <dbReference type="ARBA" id="ARBA00023180"/>
    </source>
</evidence>
<reference evidence="8 9" key="1">
    <citation type="submission" date="2020-04" db="EMBL/GenBank/DDBJ databases">
        <title>Flammeovirga sp. SR4, a novel species isolated from seawater.</title>
        <authorList>
            <person name="Wang X."/>
        </authorList>
    </citation>
    <scope>NUCLEOTIDE SEQUENCE [LARGE SCALE GENOMIC DNA]</scope>
    <source>
        <strain evidence="8 9">ATCC 23126</strain>
    </source>
</reference>
<feature type="signal peptide" evidence="5">
    <location>
        <begin position="1"/>
        <end position="19"/>
    </location>
</feature>
<evidence type="ECO:0000256" key="1">
    <source>
        <dbReference type="ARBA" id="ARBA00008779"/>
    </source>
</evidence>
<keyword evidence="4" id="KW-0325">Glycoprotein</keyword>
<evidence type="ECO:0000256" key="5">
    <source>
        <dbReference type="SAM" id="SignalP"/>
    </source>
</evidence>
<dbReference type="Proteomes" id="UP000576082">
    <property type="component" value="Unassembled WGS sequence"/>
</dbReference>
<dbReference type="PROSITE" id="PS00523">
    <property type="entry name" value="SULFATASE_1"/>
    <property type="match status" value="1"/>
</dbReference>
<sequence>MKVLPFFTALFLIPLLMSAQEKKPNILYIMSDDHTSQAIGVYGSRLKTLNPTPNLDKLANEGVLLTNTFCTNSICTPSRATILTGQYSQTNGVLDLEGRIAADKQYLPKEIKKLGYQTAIVGKWHLKEEPGAFDYYKVLPVQGKYFDPVFRERGEKAWPKNTVKYKGHSSDIVTDISIEWLDKGWNKEQPFFLMHHFKAPHDFFEFAPRYKDYLEDVEIPEPASLYDNKNNGSIATYGKDGELRNYIGSSISKRNKTRDMGRDLKIDQSLEDKEYTHASYQEYLKRYLRCVKGVDDNIKRLLDHLDEIGELDNTIIVYTSDQGMMLGEHDYQDKRWMYEESMRMPFIAHFPKNFKKGIKVDAIINNTDFAPTLIDLAGGKTPKYMHGESFKSILETGKEPKKWRKSTYYRYWMHMAHKHGNPAHFGVRTKDYKLIFFYSRHFDPAKNPNAWGADYDFEGPIAWEFYDLSKDPHEMNNAYDDPKYSKVIADLKKEIKKLRKKYNEEDGNYPKLQKIIEEHWDDKAL</sequence>
<keyword evidence="9" id="KW-1185">Reference proteome</keyword>
<gene>
    <name evidence="8" type="ORF">HHU12_22630</name>
</gene>
<evidence type="ECO:0000313" key="9">
    <source>
        <dbReference type="Proteomes" id="UP000576082"/>
    </source>
</evidence>
<protein>
    <submittedName>
        <fullName evidence="8">Sulfatase</fullName>
    </submittedName>
</protein>
<comment type="caution">
    <text evidence="8">The sequence shown here is derived from an EMBL/GenBank/DDBJ whole genome shotgun (WGS) entry which is preliminary data.</text>
</comment>
<comment type="similarity">
    <text evidence="1">Belongs to the sulfatase family.</text>
</comment>
<dbReference type="CDD" id="cd16031">
    <property type="entry name" value="G6S_like"/>
    <property type="match status" value="1"/>
</dbReference>
<dbReference type="PROSITE" id="PS00149">
    <property type="entry name" value="SULFATASE_2"/>
    <property type="match status" value="1"/>
</dbReference>
<accession>A0A7X9RXW7</accession>
<dbReference type="PANTHER" id="PTHR43108:SF6">
    <property type="entry name" value="N-SULPHOGLUCOSAMINE SULPHOHYDROLASE"/>
    <property type="match status" value="1"/>
</dbReference>
<dbReference type="PANTHER" id="PTHR43108">
    <property type="entry name" value="N-ACETYLGLUCOSAMINE-6-SULFATASE FAMILY MEMBER"/>
    <property type="match status" value="1"/>
</dbReference>
<dbReference type="AlphaFoldDB" id="A0A7X9RXW7"/>
<evidence type="ECO:0000256" key="2">
    <source>
        <dbReference type="ARBA" id="ARBA00022729"/>
    </source>
</evidence>
<feature type="chain" id="PRO_5030917432" evidence="5">
    <location>
        <begin position="20"/>
        <end position="525"/>
    </location>
</feature>
<evidence type="ECO:0000259" key="7">
    <source>
        <dbReference type="Pfam" id="PF16347"/>
    </source>
</evidence>
<keyword evidence="3" id="KW-0378">Hydrolase</keyword>
<dbReference type="InterPro" id="IPR000917">
    <property type="entry name" value="Sulfatase_N"/>
</dbReference>
<feature type="domain" description="Sulfatase N-terminal" evidence="6">
    <location>
        <begin position="24"/>
        <end position="378"/>
    </location>
</feature>
<keyword evidence="2 5" id="KW-0732">Signal</keyword>
<dbReference type="InterPro" id="IPR032506">
    <property type="entry name" value="SGSH_C"/>
</dbReference>
<evidence type="ECO:0000313" key="8">
    <source>
        <dbReference type="EMBL" id="NME70787.1"/>
    </source>
</evidence>
<evidence type="ECO:0000256" key="3">
    <source>
        <dbReference type="ARBA" id="ARBA00022801"/>
    </source>
</evidence>
<name>A0A7X9RXW7_9BACT</name>
<dbReference type="InterPro" id="IPR024607">
    <property type="entry name" value="Sulfatase_CS"/>
</dbReference>
<feature type="domain" description="N-sulphoglucosamine sulphohydrolase C-terminal" evidence="7">
    <location>
        <begin position="462"/>
        <end position="501"/>
    </location>
</feature>
<dbReference type="Pfam" id="PF00884">
    <property type="entry name" value="Sulfatase"/>
    <property type="match status" value="1"/>
</dbReference>
<proteinExistence type="inferred from homology"/>
<dbReference type="GO" id="GO:0016787">
    <property type="term" value="F:hydrolase activity"/>
    <property type="evidence" value="ECO:0007669"/>
    <property type="project" value="UniProtKB-KW"/>
</dbReference>
<organism evidence="8 9">
    <name type="scientific">Flammeovirga aprica JL-4</name>
    <dbReference type="NCBI Taxonomy" id="694437"/>
    <lineage>
        <taxon>Bacteria</taxon>
        <taxon>Pseudomonadati</taxon>
        <taxon>Bacteroidota</taxon>
        <taxon>Cytophagia</taxon>
        <taxon>Cytophagales</taxon>
        <taxon>Flammeovirgaceae</taxon>
        <taxon>Flammeovirga</taxon>
    </lineage>
</organism>
<evidence type="ECO:0000259" key="6">
    <source>
        <dbReference type="Pfam" id="PF00884"/>
    </source>
</evidence>
<dbReference type="RefSeq" id="WP_169659017.1">
    <property type="nucleotide sequence ID" value="NZ_JABANE010000074.1"/>
</dbReference>